<name>A0A0N9HX41_9PSEU</name>
<dbReference type="AlphaFoldDB" id="A0A0N9HX41"/>
<protein>
    <submittedName>
        <fullName evidence="1">Uncharacterized protein</fullName>
    </submittedName>
</protein>
<evidence type="ECO:0000313" key="2">
    <source>
        <dbReference type="Proteomes" id="UP000063699"/>
    </source>
</evidence>
<dbReference type="STRING" id="860235.AOZ06_07330"/>
<reference evidence="1 2" key="1">
    <citation type="submission" date="2015-07" db="EMBL/GenBank/DDBJ databases">
        <title>Genome sequencing of Kibdelosporangium phytohabitans.</title>
        <authorList>
            <person name="Qin S."/>
            <person name="Xing K."/>
        </authorList>
    </citation>
    <scope>NUCLEOTIDE SEQUENCE [LARGE SCALE GENOMIC DNA]</scope>
    <source>
        <strain evidence="1 2">KLBMP1111</strain>
    </source>
</reference>
<organism evidence="1 2">
    <name type="scientific">Kibdelosporangium phytohabitans</name>
    <dbReference type="NCBI Taxonomy" id="860235"/>
    <lineage>
        <taxon>Bacteria</taxon>
        <taxon>Bacillati</taxon>
        <taxon>Actinomycetota</taxon>
        <taxon>Actinomycetes</taxon>
        <taxon>Pseudonocardiales</taxon>
        <taxon>Pseudonocardiaceae</taxon>
        <taxon>Kibdelosporangium</taxon>
    </lineage>
</organism>
<accession>A0A0N9HX41</accession>
<gene>
    <name evidence="1" type="ORF">AOZ06_07330</name>
</gene>
<dbReference type="EMBL" id="CP012752">
    <property type="protein sequence ID" value="ALG06762.1"/>
    <property type="molecule type" value="Genomic_DNA"/>
</dbReference>
<dbReference type="GO" id="GO:0003677">
    <property type="term" value="F:DNA binding"/>
    <property type="evidence" value="ECO:0007669"/>
    <property type="project" value="UniProtKB-KW"/>
</dbReference>
<dbReference type="KEGG" id="kphy:AOZ06_07330"/>
<keyword evidence="2" id="KW-1185">Reference proteome</keyword>
<sequence>MRGQGVHGRTAGAKDSTMPVSVVTDCRWRSPCRGGLALSTVDRDEINTRHQAPGDAPARGIDLGLTTFAVLRNSDGTREDIPAPKPLKDVQRALRRVNRALAQTGRVWTCVACGTVHDRDDNAAGNLLAAMVADRT</sequence>
<proteinExistence type="predicted"/>
<evidence type="ECO:0000313" key="1">
    <source>
        <dbReference type="EMBL" id="ALG06762.1"/>
    </source>
</evidence>
<dbReference type="Proteomes" id="UP000063699">
    <property type="component" value="Chromosome"/>
</dbReference>